<dbReference type="AlphaFoldDB" id="A0A3B7RAK6"/>
<dbReference type="InterPro" id="IPR038643">
    <property type="entry name" value="PliI_sf"/>
</dbReference>
<sequence>MKFTPTAWWLGAAALLLTASCDSARNATDDATSDAAVSTSVESTTPADVTFNRDLTQGEYRFQIQSASLDNGQQLTIRTRRGDALVTDPIRMNVQGSVTDAIMGDLNGNGNPELYVITSGSGTGSFGGVEAYEFVERAFRPVQAPPKLSADLAAGYSGQDKYEIRGNRLVRTFPVTSSGTTTAGGDASSTRTVEYTLNKEGMLMPVTTPAGTDNKR</sequence>
<evidence type="ECO:0000256" key="1">
    <source>
        <dbReference type="SAM" id="SignalP"/>
    </source>
</evidence>
<dbReference type="OrthoDB" id="877223at2"/>
<dbReference type="Proteomes" id="UP000262802">
    <property type="component" value="Chromosome"/>
</dbReference>
<organism evidence="2 3">
    <name type="scientific">Hymenobacter oligotrophus</name>
    <dbReference type="NCBI Taxonomy" id="2319843"/>
    <lineage>
        <taxon>Bacteria</taxon>
        <taxon>Pseudomonadati</taxon>
        <taxon>Bacteroidota</taxon>
        <taxon>Cytophagia</taxon>
        <taxon>Cytophagales</taxon>
        <taxon>Hymenobacteraceae</taxon>
        <taxon>Hymenobacter</taxon>
    </lineage>
</organism>
<evidence type="ECO:0000313" key="3">
    <source>
        <dbReference type="Proteomes" id="UP000262802"/>
    </source>
</evidence>
<reference evidence="2 3" key="1">
    <citation type="submission" date="2018-09" db="EMBL/GenBank/DDBJ databases">
        <title>Hymenobacter medium sp. nov., isolated from R2A medium.</title>
        <authorList>
            <person name="Yingchao G."/>
        </authorList>
    </citation>
    <scope>NUCLEOTIDE SEQUENCE [LARGE SCALE GENOMIC DNA]</scope>
    <source>
        <strain evidence="3">sh-6</strain>
    </source>
</reference>
<dbReference type="InterPro" id="IPR028994">
    <property type="entry name" value="Integrin_alpha_N"/>
</dbReference>
<dbReference type="RefSeq" id="WP_119444167.1">
    <property type="nucleotide sequence ID" value="NZ_CP032317.1"/>
</dbReference>
<dbReference type="KEGG" id="hyh:D3Y59_05655"/>
<dbReference type="Gene3D" id="2.40.128.460">
    <property type="entry name" value="Periplasmic lysozyme inhibitor of I-type lysozyme"/>
    <property type="match status" value="1"/>
</dbReference>
<gene>
    <name evidence="2" type="ORF">D3Y59_05655</name>
</gene>
<dbReference type="PROSITE" id="PS51257">
    <property type="entry name" value="PROKAR_LIPOPROTEIN"/>
    <property type="match status" value="1"/>
</dbReference>
<dbReference type="SUPFAM" id="SSF69318">
    <property type="entry name" value="Integrin alpha N-terminal domain"/>
    <property type="match status" value="1"/>
</dbReference>
<proteinExistence type="predicted"/>
<protein>
    <recommendedName>
        <fullName evidence="4">Lipoprotein</fullName>
    </recommendedName>
</protein>
<name>A0A3B7RAK6_9BACT</name>
<feature type="signal peptide" evidence="1">
    <location>
        <begin position="1"/>
        <end position="24"/>
    </location>
</feature>
<dbReference type="EMBL" id="CP032317">
    <property type="protein sequence ID" value="AYA36586.1"/>
    <property type="molecule type" value="Genomic_DNA"/>
</dbReference>
<evidence type="ECO:0008006" key="4">
    <source>
        <dbReference type="Google" id="ProtNLM"/>
    </source>
</evidence>
<evidence type="ECO:0000313" key="2">
    <source>
        <dbReference type="EMBL" id="AYA36586.1"/>
    </source>
</evidence>
<keyword evidence="3" id="KW-1185">Reference proteome</keyword>
<feature type="chain" id="PRO_5017616350" description="Lipoprotein" evidence="1">
    <location>
        <begin position="25"/>
        <end position="216"/>
    </location>
</feature>
<keyword evidence="1" id="KW-0732">Signal</keyword>
<accession>A0A3B7RAK6</accession>